<evidence type="ECO:0000313" key="4">
    <source>
        <dbReference type="Proteomes" id="UP001049200"/>
    </source>
</evidence>
<proteinExistence type="predicted"/>
<evidence type="ECO:0000259" key="2">
    <source>
        <dbReference type="PROSITE" id="PS50994"/>
    </source>
</evidence>
<accession>A0ABS6QQX0</accession>
<comment type="caution">
    <text evidence="3">The sequence shown here is derived from an EMBL/GenBank/DDBJ whole genome shotgun (WGS) entry which is preliminary data.</text>
</comment>
<name>A0ABS6QQX0_9PSED</name>
<organism evidence="3 4">
    <name type="scientific">Pseudomonas azerbaijanoccidentalis</name>
    <dbReference type="NCBI Taxonomy" id="2842347"/>
    <lineage>
        <taxon>Bacteria</taxon>
        <taxon>Pseudomonadati</taxon>
        <taxon>Pseudomonadota</taxon>
        <taxon>Gammaproteobacteria</taxon>
        <taxon>Pseudomonadales</taxon>
        <taxon>Pseudomonadaceae</taxon>
        <taxon>Pseudomonas</taxon>
    </lineage>
</organism>
<keyword evidence="4" id="KW-1185">Reference proteome</keyword>
<reference evidence="3" key="1">
    <citation type="submission" date="2021-06" db="EMBL/GenBank/DDBJ databases">
        <title>Updating the genus Pseudomonas: Description of 43 new species and partition of the Pseudomonas putida group.</title>
        <authorList>
            <person name="Girard L."/>
            <person name="Lood C."/>
            <person name="Vandamme P."/>
            <person name="Rokni-Zadeh H."/>
            <person name="Van Noort V."/>
            <person name="Hofte M."/>
            <person name="Lavigne R."/>
            <person name="De Mot R."/>
        </authorList>
    </citation>
    <scope>NUCLEOTIDE SEQUENCE</scope>
    <source>
        <strain evidence="3">SWRI74</strain>
    </source>
</reference>
<sequence length="619" mass="70074">MHISEPKVGAQYKLDSQVYEIISINAGYIAMCSLIHKYRRFLDHNLFASLEQRGQLVLHQRAAIDISPAAQLTSLTGAQRSKFQHRLAYVQANLQQLGGRLPRIAAKAMIRQVAAKIGDEHPPGVTTLWQWKQRYLRSNHNPLALLRKPLRARRKRMAETTEELIRHYIKTVYLRRERPSLMHAYKLLRGHIAKENQERHHFDAPPISMPSYATFRRRVLCMDRYYVAREREGAKAAKRLNKFSGHLYVDDDPYACTLFDSQEMDVILVDSTGDPAGRPILSAHLVPADRECSGWDIAFGAPCAEKMMRATIRAIVKNGKMAGIVTDRGSEVLNTWAITTFESLGIDPDYVPVGDPDAKAIMERFFGTVNTGFCHNLPGTTKSSPRERGDYPSILRACLTLEQFRNAFAQWLDAYHATRHDELHTSPAEKKAQLSALAPPAERYSEEELNQRCLSVWRLRIDGGRVTKSHLTWFGPGLPEVRQRLAPKQQALVYFNPCDLGTVWVAHPNTPQDWHPAIATRPDYQNGLSLSEHELVVEQLNAEKRRFDGDIACIKLYALNEYIEACKQSHKGKATAKHSKAHPECIAQEDSSVLPGPESLDSSDFSTYSLRSGDDDDFE</sequence>
<evidence type="ECO:0000313" key="3">
    <source>
        <dbReference type="EMBL" id="MBV4521110.1"/>
    </source>
</evidence>
<dbReference type="Pfam" id="PF09039">
    <property type="entry name" value="HTH_Tnp_Mu_2"/>
    <property type="match status" value="1"/>
</dbReference>
<feature type="domain" description="Integrase catalytic" evidence="2">
    <location>
        <begin position="249"/>
        <end position="435"/>
    </location>
</feature>
<dbReference type="Proteomes" id="UP001049200">
    <property type="component" value="Unassembled WGS sequence"/>
</dbReference>
<feature type="region of interest" description="Disordered" evidence="1">
    <location>
        <begin position="582"/>
        <end position="619"/>
    </location>
</feature>
<dbReference type="InterPro" id="IPR001584">
    <property type="entry name" value="Integrase_cat-core"/>
</dbReference>
<dbReference type="PROSITE" id="PS50994">
    <property type="entry name" value="INTEGRASE"/>
    <property type="match status" value="1"/>
</dbReference>
<dbReference type="RefSeq" id="WP_217871730.1">
    <property type="nucleotide sequence ID" value="NZ_JAHSTU010000003.1"/>
</dbReference>
<feature type="compositionally biased region" description="Polar residues" evidence="1">
    <location>
        <begin position="600"/>
        <end position="610"/>
    </location>
</feature>
<dbReference type="InterPro" id="IPR015126">
    <property type="entry name" value="Mu_I-gamma"/>
</dbReference>
<protein>
    <submittedName>
        <fullName evidence="3">DDE-type integrase/transposase/recombinase</fullName>
    </submittedName>
</protein>
<gene>
    <name evidence="3" type="ORF">KVG88_13650</name>
</gene>
<evidence type="ECO:0000256" key="1">
    <source>
        <dbReference type="SAM" id="MobiDB-lite"/>
    </source>
</evidence>
<dbReference type="EMBL" id="JAHSTU010000003">
    <property type="protein sequence ID" value="MBV4521110.1"/>
    <property type="molecule type" value="Genomic_DNA"/>
</dbReference>